<name>A0A858T078_9RHOB</name>
<dbReference type="GO" id="GO:0000156">
    <property type="term" value="F:phosphorelay response regulator activity"/>
    <property type="evidence" value="ECO:0007669"/>
    <property type="project" value="InterPro"/>
</dbReference>
<evidence type="ECO:0000256" key="5">
    <source>
        <dbReference type="HAMAP-Rule" id="MF_00099"/>
    </source>
</evidence>
<dbReference type="InterPro" id="IPR008248">
    <property type="entry name" value="CheB-like"/>
</dbReference>
<evidence type="ECO:0000256" key="7">
    <source>
        <dbReference type="PROSITE-ProRule" id="PRU00169"/>
    </source>
</evidence>
<feature type="domain" description="Response regulatory" evidence="9">
    <location>
        <begin position="9"/>
        <end position="126"/>
    </location>
</feature>
<evidence type="ECO:0000256" key="6">
    <source>
        <dbReference type="PROSITE-ProRule" id="PRU00050"/>
    </source>
</evidence>
<dbReference type="Pfam" id="PF00072">
    <property type="entry name" value="Response_reg"/>
    <property type="match status" value="1"/>
</dbReference>
<evidence type="ECO:0000259" key="10">
    <source>
        <dbReference type="PROSITE" id="PS50122"/>
    </source>
</evidence>
<dbReference type="PROSITE" id="PS50110">
    <property type="entry name" value="RESPONSE_REGULATORY"/>
    <property type="match status" value="1"/>
</dbReference>
<dbReference type="GO" id="GO:0005737">
    <property type="term" value="C:cytoplasm"/>
    <property type="evidence" value="ECO:0007669"/>
    <property type="project" value="UniProtKB-SubCell"/>
</dbReference>
<feature type="domain" description="CheB-type methylesterase" evidence="10">
    <location>
        <begin position="168"/>
        <end position="347"/>
    </location>
</feature>
<dbReference type="KEGG" id="rpon:G3256_08375"/>
<dbReference type="GO" id="GO:0006935">
    <property type="term" value="P:chemotaxis"/>
    <property type="evidence" value="ECO:0007669"/>
    <property type="project" value="UniProtKB-UniRule"/>
</dbReference>
<sequence length="366" mass="39049">MMSDKPPRRVLIVDDSRVLRAWLCAVLSSDPRLVIAGEAADAVAARDFLRGNPVDVITLDIEMPGMSGLEFLTRLMRARPTPVVMMSGLTSAGSDAAVQALSRGAVDCMVKPTGDYGDELTSDICDRVYHAACTRPARTKRPEAAVPVRTSAPAVFGAGGRICRRGSVFLIGASTGGVAALETVLPMLDPAGPPVVIVQHMPGNFLVSFSERLNRQLPQNVYLARENHILERGDIVLAPGDGQHTGIYRKNGGWMCRFLPNDPPALHCPSVDVLFMSAVSEAGNVTASLLTGLGRDGANGLLELSRAGARTIGQNEGTCVVYGMPRAAYAIGAVQRELPLDKIGPEMRDTRRRTARSLRPSGNART</sequence>
<evidence type="ECO:0000256" key="1">
    <source>
        <dbReference type="ARBA" id="ARBA00022490"/>
    </source>
</evidence>
<keyword evidence="11" id="KW-0489">Methyltransferase</keyword>
<dbReference type="GO" id="GO:0008168">
    <property type="term" value="F:methyltransferase activity"/>
    <property type="evidence" value="ECO:0007669"/>
    <property type="project" value="UniProtKB-KW"/>
</dbReference>
<evidence type="ECO:0000256" key="4">
    <source>
        <dbReference type="ARBA" id="ARBA00048267"/>
    </source>
</evidence>
<reference evidence="11 12" key="1">
    <citation type="submission" date="2020-02" db="EMBL/GenBank/DDBJ databases">
        <title>Genome sequence of Roseobacter ponti.</title>
        <authorList>
            <person name="Hollensteiner J."/>
            <person name="Schneider D."/>
            <person name="Poehlein A."/>
            <person name="Daniel R."/>
        </authorList>
    </citation>
    <scope>NUCLEOTIDE SEQUENCE [LARGE SCALE GENOMIC DNA]</scope>
    <source>
        <strain evidence="11 12">DSM 106830</strain>
    </source>
</reference>
<dbReference type="InterPro" id="IPR001789">
    <property type="entry name" value="Sig_transdc_resp-reg_receiver"/>
</dbReference>
<proteinExistence type="inferred from homology"/>
<dbReference type="GO" id="GO:0050568">
    <property type="term" value="F:protein-glutamine glutaminase activity"/>
    <property type="evidence" value="ECO:0007669"/>
    <property type="project" value="UniProtKB-UniRule"/>
</dbReference>
<dbReference type="PANTHER" id="PTHR42872">
    <property type="entry name" value="PROTEIN-GLUTAMATE METHYLESTERASE/PROTEIN-GLUTAMINE GLUTAMINASE"/>
    <property type="match status" value="1"/>
</dbReference>
<comment type="function">
    <text evidence="5">Involved in chemotaxis. Part of a chemotaxis signal transduction system that modulates chemotaxis in response to various stimuli. Catalyzes the demethylation of specific methylglutamate residues introduced into the chemoreceptors (methyl-accepting chemotaxis proteins or MCP) by CheR. Also mediates the irreversible deamidation of specific glutamine residues to glutamic acid.</text>
</comment>
<feature type="active site" evidence="5 6">
    <location>
        <position position="296"/>
    </location>
</feature>
<organism evidence="11 12">
    <name type="scientific">Roseobacter ponti</name>
    <dbReference type="NCBI Taxonomy" id="1891787"/>
    <lineage>
        <taxon>Bacteria</taxon>
        <taxon>Pseudomonadati</taxon>
        <taxon>Pseudomonadota</taxon>
        <taxon>Alphaproteobacteria</taxon>
        <taxon>Rhodobacterales</taxon>
        <taxon>Roseobacteraceae</taxon>
        <taxon>Roseobacter</taxon>
    </lineage>
</organism>
<feature type="active site" evidence="5 6">
    <location>
        <position position="200"/>
    </location>
</feature>
<dbReference type="HAMAP" id="MF_00099">
    <property type="entry name" value="CheB_chemtxs"/>
    <property type="match status" value="1"/>
</dbReference>
<feature type="modified residue" description="4-aspartylphosphate" evidence="5 7">
    <location>
        <position position="60"/>
    </location>
</feature>
<comment type="PTM">
    <text evidence="5">Phosphorylated by CheA. Phosphorylation of the N-terminal regulatory domain activates the methylesterase activity.</text>
</comment>
<evidence type="ECO:0000256" key="8">
    <source>
        <dbReference type="SAM" id="MobiDB-lite"/>
    </source>
</evidence>
<feature type="region of interest" description="Disordered" evidence="8">
    <location>
        <begin position="342"/>
        <end position="366"/>
    </location>
</feature>
<dbReference type="InterPro" id="IPR011006">
    <property type="entry name" value="CheY-like_superfamily"/>
</dbReference>
<comment type="similarity">
    <text evidence="5">Belongs to the CheB family.</text>
</comment>
<dbReference type="SUPFAM" id="SSF52172">
    <property type="entry name" value="CheY-like"/>
    <property type="match status" value="1"/>
</dbReference>
<dbReference type="Gene3D" id="3.40.50.2300">
    <property type="match status" value="1"/>
</dbReference>
<keyword evidence="3 5" id="KW-0378">Hydrolase</keyword>
<dbReference type="CDD" id="cd16432">
    <property type="entry name" value="CheB_Rec"/>
    <property type="match status" value="1"/>
</dbReference>
<evidence type="ECO:0000256" key="2">
    <source>
        <dbReference type="ARBA" id="ARBA00022500"/>
    </source>
</evidence>
<dbReference type="SUPFAM" id="SSF52738">
    <property type="entry name" value="Methylesterase CheB, C-terminal domain"/>
    <property type="match status" value="1"/>
</dbReference>
<dbReference type="EC" id="3.1.1.61" evidence="5"/>
<dbReference type="GO" id="GO:0008984">
    <property type="term" value="F:protein-glutamate methylesterase activity"/>
    <property type="evidence" value="ECO:0007669"/>
    <property type="project" value="UniProtKB-UniRule"/>
</dbReference>
<comment type="catalytic activity">
    <reaction evidence="4 5">
        <text>[protein]-L-glutamate 5-O-methyl ester + H2O = L-glutamyl-[protein] + methanol + H(+)</text>
        <dbReference type="Rhea" id="RHEA:23236"/>
        <dbReference type="Rhea" id="RHEA-COMP:10208"/>
        <dbReference type="Rhea" id="RHEA-COMP:10311"/>
        <dbReference type="ChEBI" id="CHEBI:15377"/>
        <dbReference type="ChEBI" id="CHEBI:15378"/>
        <dbReference type="ChEBI" id="CHEBI:17790"/>
        <dbReference type="ChEBI" id="CHEBI:29973"/>
        <dbReference type="ChEBI" id="CHEBI:82795"/>
        <dbReference type="EC" id="3.1.1.61"/>
    </reaction>
</comment>
<keyword evidence="2 5" id="KW-0145">Chemotaxis</keyword>
<dbReference type="EMBL" id="CP048788">
    <property type="protein sequence ID" value="QJF53161.1"/>
    <property type="molecule type" value="Genomic_DNA"/>
</dbReference>
<dbReference type="Pfam" id="PF01339">
    <property type="entry name" value="CheB_methylest"/>
    <property type="match status" value="1"/>
</dbReference>
<dbReference type="InterPro" id="IPR000673">
    <property type="entry name" value="Sig_transdc_resp-reg_Me-estase"/>
</dbReference>
<evidence type="ECO:0000313" key="11">
    <source>
        <dbReference type="EMBL" id="QJF53161.1"/>
    </source>
</evidence>
<comment type="subcellular location">
    <subcellularLocation>
        <location evidence="5">Cytoplasm</location>
    </subcellularLocation>
</comment>
<evidence type="ECO:0000259" key="9">
    <source>
        <dbReference type="PROSITE" id="PS50110"/>
    </source>
</evidence>
<comment type="domain">
    <text evidence="5">Contains a C-terminal catalytic domain, and an N-terminal region which modulates catalytic activity.</text>
</comment>
<dbReference type="InterPro" id="IPR035909">
    <property type="entry name" value="CheB_C"/>
</dbReference>
<dbReference type="EC" id="3.5.1.44" evidence="5"/>
<dbReference type="Gene3D" id="3.40.50.180">
    <property type="entry name" value="Methylesterase CheB, C-terminal domain"/>
    <property type="match status" value="1"/>
</dbReference>
<evidence type="ECO:0000256" key="3">
    <source>
        <dbReference type="ARBA" id="ARBA00022801"/>
    </source>
</evidence>
<keyword evidence="12" id="KW-1185">Reference proteome</keyword>
<dbReference type="GO" id="GO:0032259">
    <property type="term" value="P:methylation"/>
    <property type="evidence" value="ECO:0007669"/>
    <property type="project" value="UniProtKB-KW"/>
</dbReference>
<dbReference type="SMART" id="SM00448">
    <property type="entry name" value="REC"/>
    <property type="match status" value="1"/>
</dbReference>
<comment type="catalytic activity">
    <reaction evidence="5">
        <text>L-glutaminyl-[protein] + H2O = L-glutamyl-[protein] + NH4(+)</text>
        <dbReference type="Rhea" id="RHEA:16441"/>
        <dbReference type="Rhea" id="RHEA-COMP:10207"/>
        <dbReference type="Rhea" id="RHEA-COMP:10208"/>
        <dbReference type="ChEBI" id="CHEBI:15377"/>
        <dbReference type="ChEBI" id="CHEBI:28938"/>
        <dbReference type="ChEBI" id="CHEBI:29973"/>
        <dbReference type="ChEBI" id="CHEBI:30011"/>
        <dbReference type="EC" id="3.5.1.44"/>
    </reaction>
</comment>
<protein>
    <recommendedName>
        <fullName evidence="5">Protein-glutamate methylesterase/protein-glutamine glutaminase</fullName>
        <ecNumber evidence="5">3.1.1.61</ecNumber>
        <ecNumber evidence="5">3.5.1.44</ecNumber>
    </recommendedName>
</protein>
<dbReference type="Proteomes" id="UP000503308">
    <property type="component" value="Chromosome"/>
</dbReference>
<keyword evidence="11" id="KW-0808">Transferase</keyword>
<dbReference type="AlphaFoldDB" id="A0A858T078"/>
<keyword evidence="5 7" id="KW-0597">Phosphoprotein</keyword>
<gene>
    <name evidence="5 11" type="primary">cheB</name>
    <name evidence="11" type="ORF">G3256_08375</name>
</gene>
<feature type="active site" evidence="5 6">
    <location>
        <position position="174"/>
    </location>
</feature>
<dbReference type="PIRSF" id="PIRSF000876">
    <property type="entry name" value="RR_chemtxs_CheB"/>
    <property type="match status" value="1"/>
</dbReference>
<keyword evidence="1 5" id="KW-0963">Cytoplasm</keyword>
<accession>A0A858T078</accession>
<dbReference type="NCBIfam" id="NF001965">
    <property type="entry name" value="PRK00742.1"/>
    <property type="match status" value="1"/>
</dbReference>
<dbReference type="PANTHER" id="PTHR42872:SF6">
    <property type="entry name" value="PROTEIN-GLUTAMATE METHYLESTERASE_PROTEIN-GLUTAMINE GLUTAMINASE"/>
    <property type="match status" value="1"/>
</dbReference>
<dbReference type="CDD" id="cd17541">
    <property type="entry name" value="REC_CheB-like"/>
    <property type="match status" value="1"/>
</dbReference>
<dbReference type="PROSITE" id="PS50122">
    <property type="entry name" value="CHEB"/>
    <property type="match status" value="1"/>
</dbReference>
<evidence type="ECO:0000313" key="12">
    <source>
        <dbReference type="Proteomes" id="UP000503308"/>
    </source>
</evidence>